<name>I4A311_ORNRL</name>
<dbReference type="Proteomes" id="UP000006051">
    <property type="component" value="Chromosome"/>
</dbReference>
<gene>
    <name evidence="2" type="ordered locus">Ornrh_2214</name>
</gene>
<dbReference type="KEGG" id="orh:Ornrh_2214"/>
<dbReference type="HOGENOM" id="CLU_1617345_0_0_10"/>
<dbReference type="STRING" id="867902.Ornrh_2214"/>
<feature type="domain" description="Lipocalin-like" evidence="1">
    <location>
        <begin position="41"/>
        <end position="139"/>
    </location>
</feature>
<dbReference type="Pfam" id="PF13648">
    <property type="entry name" value="Lipocalin_4"/>
    <property type="match status" value="1"/>
</dbReference>
<dbReference type="InterPro" id="IPR024311">
    <property type="entry name" value="Lipocalin-like"/>
</dbReference>
<protein>
    <recommendedName>
        <fullName evidence="1">Lipocalin-like domain-containing protein</fullName>
    </recommendedName>
</protein>
<dbReference type="RefSeq" id="WP_014791847.1">
    <property type="nucleotide sequence ID" value="NC_018016.1"/>
</dbReference>
<keyword evidence="3" id="KW-1185">Reference proteome</keyword>
<dbReference type="AlphaFoldDB" id="I4A311"/>
<dbReference type="GeneID" id="71570287"/>
<proteinExistence type="predicted"/>
<dbReference type="PROSITE" id="PS51257">
    <property type="entry name" value="PROKAR_LIPOPROTEIN"/>
    <property type="match status" value="1"/>
</dbReference>
<accession>I4A311</accession>
<evidence type="ECO:0000259" key="1">
    <source>
        <dbReference type="Pfam" id="PF13648"/>
    </source>
</evidence>
<organism evidence="2 3">
    <name type="scientific">Ornithobacterium rhinotracheale (strain ATCC 51463 / DSM 15997 / CCUG 23171 / CIP 104009 / LMG 9086)</name>
    <dbReference type="NCBI Taxonomy" id="867902"/>
    <lineage>
        <taxon>Bacteria</taxon>
        <taxon>Pseudomonadati</taxon>
        <taxon>Bacteroidota</taxon>
        <taxon>Flavobacteriia</taxon>
        <taxon>Flavobacteriales</taxon>
        <taxon>Weeksellaceae</taxon>
        <taxon>Ornithobacterium</taxon>
    </lineage>
</organism>
<dbReference type="EMBL" id="CP003283">
    <property type="protein sequence ID" value="AFL98345.1"/>
    <property type="molecule type" value="Genomic_DNA"/>
</dbReference>
<sequence length="164" mass="18624">MKKLIIPAMLCSLLAVSCSKDDDNGNKPVVEPPIEKFESLIVGKWKPTAIQIVKSSDGEVVDLGLSSSNECNSKDFNQYTKDGKYIENKYFEQEDSADCKEQVSETTYTIDQLKSTLEIKGLLNPVEQIIKLNREELVLKVLGADYDKDDKADYRIYTYKRIDK</sequence>
<evidence type="ECO:0000313" key="2">
    <source>
        <dbReference type="EMBL" id="AFL98345.1"/>
    </source>
</evidence>
<dbReference type="GeneID" id="97258795"/>
<reference evidence="2 3" key="1">
    <citation type="submission" date="2012-06" db="EMBL/GenBank/DDBJ databases">
        <title>The complete genome of Ornithobacterium rhinotracheale DSM 15997.</title>
        <authorList>
            <consortium name="US DOE Joint Genome Institute (JGI-PGF)"/>
            <person name="Lucas S."/>
            <person name="Copeland A."/>
            <person name="Lapidus A."/>
            <person name="Goodwin L."/>
            <person name="Pitluck S."/>
            <person name="Peters L."/>
            <person name="Mikhailova N."/>
            <person name="Teshima H."/>
            <person name="Kyrpides N."/>
            <person name="Mavromatis K."/>
            <person name="Pagani I."/>
            <person name="Ivanova N."/>
            <person name="Ovchinnikova G."/>
            <person name="Zeytun A."/>
            <person name="Detter J.C."/>
            <person name="Han C."/>
            <person name="Land M."/>
            <person name="Hauser L."/>
            <person name="Markowitz V."/>
            <person name="Cheng J.-F."/>
            <person name="Hugenholtz P."/>
            <person name="Woyke T."/>
            <person name="Wu D."/>
            <person name="Lang E."/>
            <person name="Kopitz M."/>
            <person name="Brambilla E."/>
            <person name="Klenk H.-P."/>
            <person name="Eisen J.A."/>
        </authorList>
    </citation>
    <scope>NUCLEOTIDE SEQUENCE [LARGE SCALE GENOMIC DNA]</scope>
    <source>
        <strain evidence="3">ATCC 51463 / DSM 15997 / CCUG 23171 / LMG 9086</strain>
    </source>
</reference>
<evidence type="ECO:0000313" key="3">
    <source>
        <dbReference type="Proteomes" id="UP000006051"/>
    </source>
</evidence>